<protein>
    <submittedName>
        <fullName evidence="4">L(+)-tartrate dehydratase beta subunit</fullName>
    </submittedName>
</protein>
<dbReference type="EMBL" id="FOIM01000008">
    <property type="protein sequence ID" value="SET55261.1"/>
    <property type="molecule type" value="Genomic_DNA"/>
</dbReference>
<dbReference type="STRING" id="460384.SAMN05216313_10887"/>
<proteinExistence type="inferred from homology"/>
<dbReference type="Gene3D" id="3.20.130.10">
    <property type="entry name" value="Fe-S hydro-lyase, tartrate dehydratase beta-type, catalytic domain"/>
    <property type="match status" value="1"/>
</dbReference>
<evidence type="ECO:0000256" key="2">
    <source>
        <dbReference type="ARBA" id="ARBA00023239"/>
    </source>
</evidence>
<gene>
    <name evidence="4" type="ORF">SAMN05216313_10887</name>
</gene>
<keyword evidence="2" id="KW-0456">Lyase</keyword>
<dbReference type="PANTHER" id="PTHR43351:SF2">
    <property type="entry name" value="L(+)-TARTRATE DEHYDRATASE SUBUNIT BETA-RELATED"/>
    <property type="match status" value="1"/>
</dbReference>
<keyword evidence="5" id="KW-1185">Reference proteome</keyword>
<dbReference type="RefSeq" id="WP_092362847.1">
    <property type="nucleotide sequence ID" value="NZ_CABJCG010000009.1"/>
</dbReference>
<sequence>MDKKVLTMPLKEEDVRELKIGDVVYLTGHIFTARDMGHLKIRELLDAGQPLPKDFTGAAIFHAGPVCLKNEDGSWRLNVIGPTTSIRMEPHADVVGKMGIKAVIGKGGMEKGTLDACEKYGYVYLQAAPGCAAKLAQGIKSVYDVTWFEMGMPEALWDLEAVEFGPLVVGMDTHQNSIYKNLKEAALKKLDEIYPED</sequence>
<evidence type="ECO:0000313" key="5">
    <source>
        <dbReference type="Proteomes" id="UP000198508"/>
    </source>
</evidence>
<evidence type="ECO:0000313" key="4">
    <source>
        <dbReference type="EMBL" id="SET55261.1"/>
    </source>
</evidence>
<name>A0A1I0FB40_9FIRM</name>
<evidence type="ECO:0000259" key="3">
    <source>
        <dbReference type="Pfam" id="PF05683"/>
    </source>
</evidence>
<feature type="domain" description="Fe-S hydro-lyase tartrate dehydratase beta-type catalytic" evidence="3">
    <location>
        <begin position="7"/>
        <end position="181"/>
    </location>
</feature>
<evidence type="ECO:0000256" key="1">
    <source>
        <dbReference type="ARBA" id="ARBA00008876"/>
    </source>
</evidence>
<dbReference type="Proteomes" id="UP000198508">
    <property type="component" value="Unassembled WGS sequence"/>
</dbReference>
<dbReference type="InterPro" id="IPR004647">
    <property type="entry name" value="Fe-S_hydro-lyase_TtdB-typ_cat"/>
</dbReference>
<dbReference type="NCBIfam" id="TIGR00723">
    <property type="entry name" value="ttdB_fumA_fumB"/>
    <property type="match status" value="1"/>
</dbReference>
<organism evidence="4 5">
    <name type="scientific">Enterocloster lavalensis</name>
    <dbReference type="NCBI Taxonomy" id="460384"/>
    <lineage>
        <taxon>Bacteria</taxon>
        <taxon>Bacillati</taxon>
        <taxon>Bacillota</taxon>
        <taxon>Clostridia</taxon>
        <taxon>Lachnospirales</taxon>
        <taxon>Lachnospiraceae</taxon>
        <taxon>Enterocloster</taxon>
    </lineage>
</organism>
<reference evidence="5" key="1">
    <citation type="submission" date="2016-10" db="EMBL/GenBank/DDBJ databases">
        <authorList>
            <person name="Varghese N."/>
            <person name="Submissions S."/>
        </authorList>
    </citation>
    <scope>NUCLEOTIDE SEQUENCE [LARGE SCALE GENOMIC DNA]</scope>
    <source>
        <strain evidence="5">NLAE-zl-G277</strain>
    </source>
</reference>
<dbReference type="AlphaFoldDB" id="A0A1I0FB40"/>
<dbReference type="PANTHER" id="PTHR43351">
    <property type="entry name" value="L(+)-TARTRATE DEHYDRATASE SUBUNIT BETA"/>
    <property type="match status" value="1"/>
</dbReference>
<dbReference type="InterPro" id="IPR036660">
    <property type="entry name" value="Fe-S_hydroAse_TtdB_cat_sf"/>
</dbReference>
<accession>A0A1I0FB40</accession>
<dbReference type="SUPFAM" id="SSF117457">
    <property type="entry name" value="FumA C-terminal domain-like"/>
    <property type="match status" value="1"/>
</dbReference>
<dbReference type="GO" id="GO:0016836">
    <property type="term" value="F:hydro-lyase activity"/>
    <property type="evidence" value="ECO:0007669"/>
    <property type="project" value="InterPro"/>
</dbReference>
<dbReference type="Pfam" id="PF05683">
    <property type="entry name" value="Fumerase_C"/>
    <property type="match status" value="1"/>
</dbReference>
<dbReference type="GeneID" id="93278085"/>
<comment type="similarity">
    <text evidence="1">Belongs to the class-I fumarase family.</text>
</comment>